<name>A0A5B6VQF1_9ROSI</name>
<organism evidence="1 2">
    <name type="scientific">Gossypium australe</name>
    <dbReference type="NCBI Taxonomy" id="47621"/>
    <lineage>
        <taxon>Eukaryota</taxon>
        <taxon>Viridiplantae</taxon>
        <taxon>Streptophyta</taxon>
        <taxon>Embryophyta</taxon>
        <taxon>Tracheophyta</taxon>
        <taxon>Spermatophyta</taxon>
        <taxon>Magnoliopsida</taxon>
        <taxon>eudicotyledons</taxon>
        <taxon>Gunneridae</taxon>
        <taxon>Pentapetalae</taxon>
        <taxon>rosids</taxon>
        <taxon>malvids</taxon>
        <taxon>Malvales</taxon>
        <taxon>Malvaceae</taxon>
        <taxon>Malvoideae</taxon>
        <taxon>Gossypium</taxon>
    </lineage>
</organism>
<dbReference type="EMBL" id="SMMG02000006">
    <property type="protein sequence ID" value="KAA3471340.1"/>
    <property type="molecule type" value="Genomic_DNA"/>
</dbReference>
<dbReference type="AlphaFoldDB" id="A0A5B6VQF1"/>
<comment type="caution">
    <text evidence="1">The sequence shown here is derived from an EMBL/GenBank/DDBJ whole genome shotgun (WGS) entry which is preliminary data.</text>
</comment>
<accession>A0A5B6VQF1</accession>
<sequence>MKCSIGELPTTYLGLLMARKNDSIRGRVLVNDELVKRRVIPDDLMTCSFCIRVHKLSSQNNYTLDFCY</sequence>
<protein>
    <submittedName>
        <fullName evidence="1">Uncharacterized protein</fullName>
    </submittedName>
</protein>
<keyword evidence="2" id="KW-1185">Reference proteome</keyword>
<evidence type="ECO:0000313" key="2">
    <source>
        <dbReference type="Proteomes" id="UP000325315"/>
    </source>
</evidence>
<proteinExistence type="predicted"/>
<dbReference type="Proteomes" id="UP000325315">
    <property type="component" value="Unassembled WGS sequence"/>
</dbReference>
<evidence type="ECO:0000313" key="1">
    <source>
        <dbReference type="EMBL" id="KAA3471340.1"/>
    </source>
</evidence>
<gene>
    <name evidence="1" type="ORF">EPI10_016970</name>
</gene>
<reference evidence="2" key="1">
    <citation type="journal article" date="2019" name="Plant Biotechnol. J.">
        <title>Genome sequencing of the Australian wild diploid species Gossypium australe highlights disease resistance and delayed gland morphogenesis.</title>
        <authorList>
            <person name="Cai Y."/>
            <person name="Cai X."/>
            <person name="Wang Q."/>
            <person name="Wang P."/>
            <person name="Zhang Y."/>
            <person name="Cai C."/>
            <person name="Xu Y."/>
            <person name="Wang K."/>
            <person name="Zhou Z."/>
            <person name="Wang C."/>
            <person name="Geng S."/>
            <person name="Li B."/>
            <person name="Dong Q."/>
            <person name="Hou Y."/>
            <person name="Wang H."/>
            <person name="Ai P."/>
            <person name="Liu Z."/>
            <person name="Yi F."/>
            <person name="Sun M."/>
            <person name="An G."/>
            <person name="Cheng J."/>
            <person name="Zhang Y."/>
            <person name="Shi Q."/>
            <person name="Xie Y."/>
            <person name="Shi X."/>
            <person name="Chang Y."/>
            <person name="Huang F."/>
            <person name="Chen Y."/>
            <person name="Hong S."/>
            <person name="Mi L."/>
            <person name="Sun Q."/>
            <person name="Zhang L."/>
            <person name="Zhou B."/>
            <person name="Peng R."/>
            <person name="Zhang X."/>
            <person name="Liu F."/>
        </authorList>
    </citation>
    <scope>NUCLEOTIDE SEQUENCE [LARGE SCALE GENOMIC DNA]</scope>
    <source>
        <strain evidence="2">cv. PA1801</strain>
    </source>
</reference>